<protein>
    <submittedName>
        <fullName evidence="7">Uncharacterized protein</fullName>
    </submittedName>
</protein>
<evidence type="ECO:0000256" key="5">
    <source>
        <dbReference type="ARBA" id="ARBA00023136"/>
    </source>
</evidence>
<gene>
    <name evidence="7" type="ORF">S01H1_69571</name>
</gene>
<dbReference type="Pfam" id="PF00420">
    <property type="entry name" value="Oxidored_q2"/>
    <property type="match status" value="1"/>
</dbReference>
<evidence type="ECO:0000256" key="6">
    <source>
        <dbReference type="SAM" id="Phobius"/>
    </source>
</evidence>
<organism evidence="7">
    <name type="scientific">marine sediment metagenome</name>
    <dbReference type="NCBI Taxonomy" id="412755"/>
    <lineage>
        <taxon>unclassified sequences</taxon>
        <taxon>metagenomes</taxon>
        <taxon>ecological metagenomes</taxon>
    </lineage>
</organism>
<dbReference type="EMBL" id="BARS01046204">
    <property type="protein sequence ID" value="GAG40623.1"/>
    <property type="molecule type" value="Genomic_DNA"/>
</dbReference>
<evidence type="ECO:0000256" key="2">
    <source>
        <dbReference type="ARBA" id="ARBA00022475"/>
    </source>
</evidence>
<sequence length="121" mass="13030">MAAIVAFILFGLGILVLVLRRDLVIKLLALGLVNAASILFLVSIGDRPGARSPIQIPGETAILADPLPQALVLSAIVVNFAILALALVFVMILVERYHTTDSTRIEQEVAREIDDEETPCL</sequence>
<dbReference type="InterPro" id="IPR050601">
    <property type="entry name" value="CPA3_antiporter_subunitC"/>
</dbReference>
<keyword evidence="5 6" id="KW-0472">Membrane</keyword>
<keyword evidence="4 6" id="KW-1133">Transmembrane helix</keyword>
<evidence type="ECO:0000256" key="1">
    <source>
        <dbReference type="ARBA" id="ARBA00004651"/>
    </source>
</evidence>
<evidence type="ECO:0000313" key="7">
    <source>
        <dbReference type="EMBL" id="GAG40623.1"/>
    </source>
</evidence>
<comment type="subcellular location">
    <subcellularLocation>
        <location evidence="1">Cell membrane</location>
        <topology evidence="1">Multi-pass membrane protein</topology>
    </subcellularLocation>
</comment>
<feature type="transmembrane region" description="Helical" evidence="6">
    <location>
        <begin position="70"/>
        <end position="94"/>
    </location>
</feature>
<dbReference type="PANTHER" id="PTHR34583:SF2">
    <property type="entry name" value="ANTIPORTER SUBUNIT MNHC2-RELATED"/>
    <property type="match status" value="1"/>
</dbReference>
<dbReference type="AlphaFoldDB" id="X0XVM8"/>
<evidence type="ECO:0000256" key="3">
    <source>
        <dbReference type="ARBA" id="ARBA00022692"/>
    </source>
</evidence>
<dbReference type="PANTHER" id="PTHR34583">
    <property type="entry name" value="ANTIPORTER SUBUNIT MNHC2-RELATED"/>
    <property type="match status" value="1"/>
</dbReference>
<keyword evidence="2" id="KW-1003">Cell membrane</keyword>
<reference evidence="7" key="1">
    <citation type="journal article" date="2014" name="Front. Microbiol.">
        <title>High frequency of phylogenetically diverse reductive dehalogenase-homologous genes in deep subseafloor sedimentary metagenomes.</title>
        <authorList>
            <person name="Kawai M."/>
            <person name="Futagami T."/>
            <person name="Toyoda A."/>
            <person name="Takaki Y."/>
            <person name="Nishi S."/>
            <person name="Hori S."/>
            <person name="Arai W."/>
            <person name="Tsubouchi T."/>
            <person name="Morono Y."/>
            <person name="Uchiyama I."/>
            <person name="Ito T."/>
            <person name="Fujiyama A."/>
            <person name="Inagaki F."/>
            <person name="Takami H."/>
        </authorList>
    </citation>
    <scope>NUCLEOTIDE SEQUENCE</scope>
    <source>
        <strain evidence="7">Expedition CK06-06</strain>
    </source>
</reference>
<dbReference type="InterPro" id="IPR039428">
    <property type="entry name" value="NUOK/Mnh_C1-like"/>
</dbReference>
<name>X0XVM8_9ZZZZ</name>
<dbReference type="Gene3D" id="1.10.287.3510">
    <property type="match status" value="1"/>
</dbReference>
<keyword evidence="3 6" id="KW-0812">Transmembrane</keyword>
<proteinExistence type="predicted"/>
<evidence type="ECO:0000256" key="4">
    <source>
        <dbReference type="ARBA" id="ARBA00022989"/>
    </source>
</evidence>
<dbReference type="GO" id="GO:0005886">
    <property type="term" value="C:plasma membrane"/>
    <property type="evidence" value="ECO:0007669"/>
    <property type="project" value="UniProtKB-SubCell"/>
</dbReference>
<accession>X0XVM8</accession>
<comment type="caution">
    <text evidence="7">The sequence shown here is derived from an EMBL/GenBank/DDBJ whole genome shotgun (WGS) entry which is preliminary data.</text>
</comment>